<proteinExistence type="predicted"/>
<reference evidence="1 2" key="1">
    <citation type="journal article" date="2014" name="Genome Announc.">
        <title>Draft genome sequences of six enterohepatic helicobacter species isolated from humans and one from rhesus macaques.</title>
        <authorList>
            <person name="Shen Z."/>
            <person name="Sheh A."/>
            <person name="Young S.K."/>
            <person name="Abouelliel A."/>
            <person name="Ward D.V."/>
            <person name="Earl A.M."/>
            <person name="Fox J.G."/>
        </authorList>
    </citation>
    <scope>NUCLEOTIDE SEQUENCE [LARGE SCALE GENOMIC DNA]</scope>
    <source>
        <strain evidence="1 2">ATCC 43879</strain>
    </source>
</reference>
<evidence type="ECO:0000313" key="2">
    <source>
        <dbReference type="Proteomes" id="UP000005085"/>
    </source>
</evidence>
<keyword evidence="2" id="KW-1185">Reference proteome</keyword>
<organism evidence="1 2">
    <name type="scientific">Helicobacter bilis ATCC 43879</name>
    <dbReference type="NCBI Taxonomy" id="613026"/>
    <lineage>
        <taxon>Bacteria</taxon>
        <taxon>Pseudomonadati</taxon>
        <taxon>Campylobacterota</taxon>
        <taxon>Epsilonproteobacteria</taxon>
        <taxon>Campylobacterales</taxon>
        <taxon>Helicobacteraceae</taxon>
        <taxon>Helicobacter</taxon>
    </lineage>
</organism>
<accession>T5LDN8</accession>
<protein>
    <submittedName>
        <fullName evidence="1">Uncharacterized protein</fullName>
    </submittedName>
</protein>
<sequence>MSKLEALTIHTAHNTLKQSSEMLLYDTFKLYFDIDLENDIQHINESKEALDTFLKDCKNDYIQILQNDITQENLKTLQASKEYLALLHIQYCGDSKQVFGKGFKEALKEQSRLKLWYEIRYNSGSTKNKDIALRRFKQSNLFGLYENNDINNIILQPLYDSTPLTNNLNQYKVSLNEAITFFTFLNIAKHPQSHTYYTSIISLEAAIKKYFTNNDFPQSQSLDSITQAFLHTMKQYYIQEHNPSLSIGSIYIIQKSKNKPNVIDNIATINKRMWQNNASTFFVFYPEHISDIALQIRQKPNSLLYLIVCKDTKIDCAYLESTSKLYMSDFKDSQSTNYYLGTEIQHNTQSTQENTYLELEPNGNDIADTQQEYIFKNAEPILTINKHQSNILLYNIGFAKQGNSISNEISKDTKVNKLGIALRLKDNKAHSTDCSKEGNFTLHINELYIYCSTQHSSIPNTHTTQNQSQDSIDSMHDSHNTQGQPIIYLLNCENRKTYPIALQANTDTNGNIIQDKADNTSYNAILSTELNLDMKATT</sequence>
<name>T5LDN8_9HELI</name>
<dbReference type="AlphaFoldDB" id="T5LDN8"/>
<dbReference type="Proteomes" id="UP000005085">
    <property type="component" value="Unassembled WGS sequence"/>
</dbReference>
<evidence type="ECO:0000313" key="1">
    <source>
        <dbReference type="EMBL" id="EQM94688.1"/>
    </source>
</evidence>
<dbReference type="HOGENOM" id="CLU_506751_0_0_7"/>
<gene>
    <name evidence="1" type="ORF">HRAG_02266</name>
</gene>
<dbReference type="eggNOG" id="ENOG5030J3J">
    <property type="taxonomic scope" value="Bacteria"/>
</dbReference>
<comment type="caution">
    <text evidence="1">The sequence shown here is derived from an EMBL/GenBank/DDBJ whole genome shotgun (WGS) entry which is preliminary data.</text>
</comment>
<dbReference type="EMBL" id="ACDN02000042">
    <property type="protein sequence ID" value="EQM94688.1"/>
    <property type="molecule type" value="Genomic_DNA"/>
</dbReference>
<feature type="non-terminal residue" evidence="1">
    <location>
        <position position="538"/>
    </location>
</feature>